<proteinExistence type="predicted"/>
<evidence type="ECO:0000313" key="1">
    <source>
        <dbReference type="EMBL" id="MDQ0197782.1"/>
    </source>
</evidence>
<name>A0ABT9XQE8_9BACI</name>
<protein>
    <submittedName>
        <fullName evidence="1">Uncharacterized protein</fullName>
    </submittedName>
</protein>
<sequence>MGLVMIDIDKLLESTSDLTSEKSNFKVFPIEIDQLLESTSDWT</sequence>
<dbReference type="EMBL" id="JAUSTW010000001">
    <property type="protein sequence ID" value="MDQ0197782.1"/>
    <property type="molecule type" value="Genomic_DNA"/>
</dbReference>
<accession>A0ABT9XQE8</accession>
<evidence type="ECO:0000313" key="2">
    <source>
        <dbReference type="Proteomes" id="UP001224122"/>
    </source>
</evidence>
<dbReference type="Proteomes" id="UP001224122">
    <property type="component" value="Unassembled WGS sequence"/>
</dbReference>
<organism evidence="1 2">
    <name type="scientific">Neobacillus ginsengisoli</name>
    <dbReference type="NCBI Taxonomy" id="904295"/>
    <lineage>
        <taxon>Bacteria</taxon>
        <taxon>Bacillati</taxon>
        <taxon>Bacillota</taxon>
        <taxon>Bacilli</taxon>
        <taxon>Bacillales</taxon>
        <taxon>Bacillaceae</taxon>
        <taxon>Neobacillus</taxon>
    </lineage>
</organism>
<gene>
    <name evidence="1" type="ORF">J2S10_000887</name>
</gene>
<dbReference type="RefSeq" id="WP_307404803.1">
    <property type="nucleotide sequence ID" value="NZ_JAUSTW010000001.1"/>
</dbReference>
<keyword evidence="2" id="KW-1185">Reference proteome</keyword>
<reference evidence="1 2" key="1">
    <citation type="submission" date="2023-07" db="EMBL/GenBank/DDBJ databases">
        <title>Genomic Encyclopedia of Type Strains, Phase IV (KMG-IV): sequencing the most valuable type-strain genomes for metagenomic binning, comparative biology and taxonomic classification.</title>
        <authorList>
            <person name="Goeker M."/>
        </authorList>
    </citation>
    <scope>NUCLEOTIDE SEQUENCE [LARGE SCALE GENOMIC DNA]</scope>
    <source>
        <strain evidence="1 2">DSM 27594</strain>
    </source>
</reference>
<comment type="caution">
    <text evidence="1">The sequence shown here is derived from an EMBL/GenBank/DDBJ whole genome shotgun (WGS) entry which is preliminary data.</text>
</comment>